<keyword evidence="2" id="KW-1185">Reference proteome</keyword>
<evidence type="ECO:0000313" key="1">
    <source>
        <dbReference type="EMBL" id="KAI3692758.1"/>
    </source>
</evidence>
<evidence type="ECO:0000313" key="2">
    <source>
        <dbReference type="Proteomes" id="UP001055879"/>
    </source>
</evidence>
<dbReference type="EMBL" id="CM042057">
    <property type="protein sequence ID" value="KAI3692758.1"/>
    <property type="molecule type" value="Genomic_DNA"/>
</dbReference>
<accession>A0ACB8Z579</accession>
<proteinExistence type="predicted"/>
<comment type="caution">
    <text evidence="1">The sequence shown here is derived from an EMBL/GenBank/DDBJ whole genome shotgun (WGS) entry which is preliminary data.</text>
</comment>
<reference evidence="2" key="1">
    <citation type="journal article" date="2022" name="Mol. Ecol. Resour.">
        <title>The genomes of chicory, endive, great burdock and yacon provide insights into Asteraceae palaeo-polyploidization history and plant inulin production.</title>
        <authorList>
            <person name="Fan W."/>
            <person name="Wang S."/>
            <person name="Wang H."/>
            <person name="Wang A."/>
            <person name="Jiang F."/>
            <person name="Liu H."/>
            <person name="Zhao H."/>
            <person name="Xu D."/>
            <person name="Zhang Y."/>
        </authorList>
    </citation>
    <scope>NUCLEOTIDE SEQUENCE [LARGE SCALE GENOMIC DNA]</scope>
    <source>
        <strain evidence="2">cv. Niubang</strain>
    </source>
</reference>
<reference evidence="1 2" key="2">
    <citation type="journal article" date="2022" name="Mol. Ecol. Resour.">
        <title>The genomes of chicory, endive, great burdock and yacon provide insights into Asteraceae paleo-polyploidization history and plant inulin production.</title>
        <authorList>
            <person name="Fan W."/>
            <person name="Wang S."/>
            <person name="Wang H."/>
            <person name="Wang A."/>
            <person name="Jiang F."/>
            <person name="Liu H."/>
            <person name="Zhao H."/>
            <person name="Xu D."/>
            <person name="Zhang Y."/>
        </authorList>
    </citation>
    <scope>NUCLEOTIDE SEQUENCE [LARGE SCALE GENOMIC DNA]</scope>
    <source>
        <strain evidence="2">cv. Niubang</strain>
    </source>
</reference>
<organism evidence="1 2">
    <name type="scientific">Arctium lappa</name>
    <name type="common">Greater burdock</name>
    <name type="synonym">Lappa major</name>
    <dbReference type="NCBI Taxonomy" id="4217"/>
    <lineage>
        <taxon>Eukaryota</taxon>
        <taxon>Viridiplantae</taxon>
        <taxon>Streptophyta</taxon>
        <taxon>Embryophyta</taxon>
        <taxon>Tracheophyta</taxon>
        <taxon>Spermatophyta</taxon>
        <taxon>Magnoliopsida</taxon>
        <taxon>eudicotyledons</taxon>
        <taxon>Gunneridae</taxon>
        <taxon>Pentapetalae</taxon>
        <taxon>asterids</taxon>
        <taxon>campanulids</taxon>
        <taxon>Asterales</taxon>
        <taxon>Asteraceae</taxon>
        <taxon>Carduoideae</taxon>
        <taxon>Cardueae</taxon>
        <taxon>Arctiinae</taxon>
        <taxon>Arctium</taxon>
    </lineage>
</organism>
<gene>
    <name evidence="1" type="ORF">L6452_32580</name>
</gene>
<name>A0ACB8Z579_ARCLA</name>
<protein>
    <submittedName>
        <fullName evidence="1">Uncharacterized protein</fullName>
    </submittedName>
</protein>
<sequence>MSLSGQVYNYCLFSVSGQTSLDYCVQLELFVRLSYIFKLTLSHATQEMSEHEPITRCCLAREAHSSTATSGCVGPTYGRHESHPIAF</sequence>
<dbReference type="Proteomes" id="UP001055879">
    <property type="component" value="Linkage Group LG11"/>
</dbReference>